<protein>
    <submittedName>
        <fullName evidence="1">Uncharacterized protein</fullName>
    </submittedName>
</protein>
<reference evidence="1 2" key="1">
    <citation type="submission" date="2022-01" db="EMBL/GenBank/DDBJ databases">
        <title>Draft Genome Sequences of Seven Type Strains of the Genus Streptomyces.</title>
        <authorList>
            <person name="Aziz S."/>
            <person name="Coretto E."/>
            <person name="Chronakova A."/>
            <person name="Sproer C."/>
            <person name="Huber K."/>
            <person name="Nouioui I."/>
            <person name="Gross H."/>
        </authorList>
    </citation>
    <scope>NUCLEOTIDE SEQUENCE [LARGE SCALE GENOMIC DNA]</scope>
    <source>
        <strain evidence="1 2">DSM 41685</strain>
    </source>
</reference>
<name>A0ABS9J822_9ACTN</name>
<sequence>MPKFQIITTDGTSYVDGDERHFEALGATERLESCAYDGDFVVLQYSGGVTDSIPESRIAHVIEA</sequence>
<comment type="caution">
    <text evidence="1">The sequence shown here is derived from an EMBL/GenBank/DDBJ whole genome shotgun (WGS) entry which is preliminary data.</text>
</comment>
<evidence type="ECO:0000313" key="1">
    <source>
        <dbReference type="EMBL" id="MCG0061708.1"/>
    </source>
</evidence>
<evidence type="ECO:0000313" key="2">
    <source>
        <dbReference type="Proteomes" id="UP001299012"/>
    </source>
</evidence>
<dbReference type="RefSeq" id="WP_059253247.1">
    <property type="nucleotide sequence ID" value="NZ_JAKKZF010000001.1"/>
</dbReference>
<dbReference type="EMBL" id="JAKKZF010000001">
    <property type="protein sequence ID" value="MCG0061708.1"/>
    <property type="molecule type" value="Genomic_DNA"/>
</dbReference>
<dbReference type="Proteomes" id="UP001299012">
    <property type="component" value="Unassembled WGS sequence"/>
</dbReference>
<organism evidence="1 2">
    <name type="scientific">Streptomyces tricolor</name>
    <dbReference type="NCBI Taxonomy" id="68277"/>
    <lineage>
        <taxon>Bacteria</taxon>
        <taxon>Bacillati</taxon>
        <taxon>Actinomycetota</taxon>
        <taxon>Actinomycetes</taxon>
        <taxon>Kitasatosporales</taxon>
        <taxon>Streptomycetaceae</taxon>
        <taxon>Streptomyces</taxon>
        <taxon>Streptomyces violaceoruber group</taxon>
    </lineage>
</organism>
<accession>A0ABS9J822</accession>
<proteinExistence type="predicted"/>
<keyword evidence="2" id="KW-1185">Reference proteome</keyword>
<gene>
    <name evidence="1" type="ORF">L0F81_00140</name>
</gene>